<evidence type="ECO:0000313" key="1">
    <source>
        <dbReference type="EMBL" id="EFH84605.1"/>
    </source>
</evidence>
<evidence type="ECO:0000313" key="2">
    <source>
        <dbReference type="Proteomes" id="UP000004508"/>
    </source>
</evidence>
<accession>D6TWM2</accession>
<dbReference type="EMBL" id="ADVG01000003">
    <property type="protein sequence ID" value="EFH84605.1"/>
    <property type="molecule type" value="Genomic_DNA"/>
</dbReference>
<dbReference type="AlphaFoldDB" id="D6TWM2"/>
<reference evidence="1 2" key="1">
    <citation type="journal article" date="2011" name="Stand. Genomic Sci.">
        <title>Non-contiguous finished genome sequence and contextual data of the filamentous soil bacterium Ktedonobacter racemifer type strain (SOSP1-21).</title>
        <authorList>
            <person name="Chang Y.J."/>
            <person name="Land M."/>
            <person name="Hauser L."/>
            <person name="Chertkov O."/>
            <person name="Del Rio T.G."/>
            <person name="Nolan M."/>
            <person name="Copeland A."/>
            <person name="Tice H."/>
            <person name="Cheng J.F."/>
            <person name="Lucas S."/>
            <person name="Han C."/>
            <person name="Goodwin L."/>
            <person name="Pitluck S."/>
            <person name="Ivanova N."/>
            <person name="Ovchinikova G."/>
            <person name="Pati A."/>
            <person name="Chen A."/>
            <person name="Palaniappan K."/>
            <person name="Mavromatis K."/>
            <person name="Liolios K."/>
            <person name="Brettin T."/>
            <person name="Fiebig A."/>
            <person name="Rohde M."/>
            <person name="Abt B."/>
            <person name="Goker M."/>
            <person name="Detter J.C."/>
            <person name="Woyke T."/>
            <person name="Bristow J."/>
            <person name="Eisen J.A."/>
            <person name="Markowitz V."/>
            <person name="Hugenholtz P."/>
            <person name="Kyrpides N.C."/>
            <person name="Klenk H.P."/>
            <person name="Lapidus A."/>
        </authorList>
    </citation>
    <scope>NUCLEOTIDE SEQUENCE [LARGE SCALE GENOMIC DNA]</scope>
    <source>
        <strain evidence="2">DSM 44963</strain>
    </source>
</reference>
<dbReference type="Proteomes" id="UP000004508">
    <property type="component" value="Unassembled WGS sequence"/>
</dbReference>
<comment type="caution">
    <text evidence="1">The sequence shown here is derived from an EMBL/GenBank/DDBJ whole genome shotgun (WGS) entry which is preliminary data.</text>
</comment>
<proteinExistence type="predicted"/>
<organism evidence="1 2">
    <name type="scientific">Ktedonobacter racemifer DSM 44963</name>
    <dbReference type="NCBI Taxonomy" id="485913"/>
    <lineage>
        <taxon>Bacteria</taxon>
        <taxon>Bacillati</taxon>
        <taxon>Chloroflexota</taxon>
        <taxon>Ktedonobacteria</taxon>
        <taxon>Ktedonobacterales</taxon>
        <taxon>Ktedonobacteraceae</taxon>
        <taxon>Ktedonobacter</taxon>
    </lineage>
</organism>
<protein>
    <submittedName>
        <fullName evidence="1">Uncharacterized protein</fullName>
    </submittedName>
</protein>
<dbReference type="InParanoid" id="D6TWM2"/>
<name>D6TWM2_KTERA</name>
<sequence>MFFGMSGSGTISTCCLRQWVIHVLRSIRPATSTHCVAARIPDVVLRMKVQAKDDEQH</sequence>
<gene>
    <name evidence="1" type="ORF">Krac_5687</name>
</gene>
<keyword evidence="2" id="KW-1185">Reference proteome</keyword>